<keyword evidence="8" id="KW-0326">Glycosidase</keyword>
<evidence type="ECO:0000256" key="8">
    <source>
        <dbReference type="ARBA" id="ARBA00023295"/>
    </source>
</evidence>
<evidence type="ECO:0000256" key="6">
    <source>
        <dbReference type="ARBA" id="ARBA00023014"/>
    </source>
</evidence>
<dbReference type="AlphaFoldDB" id="M3HNE5"/>
<gene>
    <name evidence="10" type="ORF">LEP1GSC123_3384</name>
</gene>
<evidence type="ECO:0000256" key="1">
    <source>
        <dbReference type="ARBA" id="ARBA00001966"/>
    </source>
</evidence>
<protein>
    <submittedName>
        <fullName evidence="10">A/G-specific adenine glycosylase family protein</fullName>
    </submittedName>
</protein>
<evidence type="ECO:0000313" key="10">
    <source>
        <dbReference type="EMBL" id="EMF99169.1"/>
    </source>
</evidence>
<evidence type="ECO:0000256" key="5">
    <source>
        <dbReference type="ARBA" id="ARBA00023004"/>
    </source>
</evidence>
<evidence type="ECO:0000256" key="7">
    <source>
        <dbReference type="ARBA" id="ARBA00023204"/>
    </source>
</evidence>
<keyword evidence="2" id="KW-0479">Metal-binding</keyword>
<dbReference type="GO" id="GO:0000701">
    <property type="term" value="F:purine-specific mismatch base pair DNA N-glycosylase activity"/>
    <property type="evidence" value="ECO:0007669"/>
    <property type="project" value="TreeGrafter"/>
</dbReference>
<dbReference type="GO" id="GO:0046872">
    <property type="term" value="F:metal ion binding"/>
    <property type="evidence" value="ECO:0007669"/>
    <property type="project" value="UniProtKB-KW"/>
</dbReference>
<keyword evidence="5" id="KW-0408">Iron</keyword>
<comment type="caution">
    <text evidence="10">The sequence shown here is derived from an EMBL/GenBank/DDBJ whole genome shotgun (WGS) entry which is preliminary data.</text>
</comment>
<dbReference type="BioCyc" id="LBOR1193007:G11KN-2666-MONOMER"/>
<evidence type="ECO:0000313" key="11">
    <source>
        <dbReference type="Proteomes" id="UP000011783"/>
    </source>
</evidence>
<organism evidence="10 11">
    <name type="scientific">Leptospira borgpetersenii str. 200701203</name>
    <dbReference type="NCBI Taxonomy" id="1193007"/>
    <lineage>
        <taxon>Bacteria</taxon>
        <taxon>Pseudomonadati</taxon>
        <taxon>Spirochaetota</taxon>
        <taxon>Spirochaetia</taxon>
        <taxon>Leptospirales</taxon>
        <taxon>Leptospiraceae</taxon>
        <taxon>Leptospira</taxon>
    </lineage>
</organism>
<sequence>MSIAYGKPYAVLDGNVKRVLSRLFLIESDPNLNSTNQVLADLAQKFLTPDDPGNHNEAMMELGALVCIPVPNCSACPFENHCEAKGAGKEKEIPVTKSVENWVDLDLNFLFLKSSGRILLVKYTTRRFFKTIYSLPFRLEGKHPYEKDEWAEELFADSGVIQNSLRSRHSITNHRIRLKFSELDEKNVVRIEKSLQKRKDIQFKWVNESDLKEEFPSSISGKLIRLRNKNKNNRSFRWKIYETSIHSGIRKGITKAKGTSRHRRGSKSSIRIS</sequence>
<dbReference type="InterPro" id="IPR023170">
    <property type="entry name" value="HhH_base_excis_C"/>
</dbReference>
<name>M3HNE5_LEPBO</name>
<evidence type="ECO:0000256" key="4">
    <source>
        <dbReference type="ARBA" id="ARBA00022801"/>
    </source>
</evidence>
<comment type="cofactor">
    <cofactor evidence="1">
        <name>[4Fe-4S] cluster</name>
        <dbReference type="ChEBI" id="CHEBI:49883"/>
    </cofactor>
</comment>
<dbReference type="GO" id="GO:0006298">
    <property type="term" value="P:mismatch repair"/>
    <property type="evidence" value="ECO:0007669"/>
    <property type="project" value="TreeGrafter"/>
</dbReference>
<dbReference type="Gene3D" id="1.10.1670.10">
    <property type="entry name" value="Helix-hairpin-Helix base-excision DNA repair enzymes (C-terminal)"/>
    <property type="match status" value="1"/>
</dbReference>
<dbReference type="InterPro" id="IPR011257">
    <property type="entry name" value="DNA_glycosylase"/>
</dbReference>
<evidence type="ECO:0000256" key="3">
    <source>
        <dbReference type="ARBA" id="ARBA00022763"/>
    </source>
</evidence>
<evidence type="ECO:0000256" key="2">
    <source>
        <dbReference type="ARBA" id="ARBA00022723"/>
    </source>
</evidence>
<feature type="compositionally biased region" description="Basic residues" evidence="9">
    <location>
        <begin position="252"/>
        <end position="266"/>
    </location>
</feature>
<dbReference type="Proteomes" id="UP000011783">
    <property type="component" value="Unassembled WGS sequence"/>
</dbReference>
<evidence type="ECO:0000256" key="9">
    <source>
        <dbReference type="SAM" id="MobiDB-lite"/>
    </source>
</evidence>
<dbReference type="GO" id="GO:0051536">
    <property type="term" value="F:iron-sulfur cluster binding"/>
    <property type="evidence" value="ECO:0007669"/>
    <property type="project" value="UniProtKB-KW"/>
</dbReference>
<dbReference type="GO" id="GO:0032357">
    <property type="term" value="F:oxidized purine DNA binding"/>
    <property type="evidence" value="ECO:0007669"/>
    <property type="project" value="TreeGrafter"/>
</dbReference>
<keyword evidence="4" id="KW-0378">Hydrolase</keyword>
<feature type="region of interest" description="Disordered" evidence="9">
    <location>
        <begin position="252"/>
        <end position="273"/>
    </location>
</feature>
<keyword evidence="7" id="KW-0234">DNA repair</keyword>
<keyword evidence="3" id="KW-0227">DNA damage</keyword>
<keyword evidence="6" id="KW-0411">Iron-sulfur</keyword>
<dbReference type="SUPFAM" id="SSF48150">
    <property type="entry name" value="DNA-glycosylase"/>
    <property type="match status" value="1"/>
</dbReference>
<reference evidence="10 11" key="1">
    <citation type="submission" date="2013-01" db="EMBL/GenBank/DDBJ databases">
        <authorList>
            <person name="Harkins D.M."/>
            <person name="Durkin A.S."/>
            <person name="Brinkac L.M."/>
            <person name="Haft D.H."/>
            <person name="Selengut J.D."/>
            <person name="Sanka R."/>
            <person name="DePew J."/>
            <person name="Purushe J."/>
            <person name="Picardeau M."/>
            <person name="Werts C."/>
            <person name="Goarant C."/>
            <person name="Vinetz J.M."/>
            <person name="Sutton G.G."/>
            <person name="Nierman W.C."/>
            <person name="Fouts D.E."/>
        </authorList>
    </citation>
    <scope>NUCLEOTIDE SEQUENCE [LARGE SCALE GENOMIC DNA]</scope>
    <source>
        <strain evidence="10 11">200701203</strain>
    </source>
</reference>
<accession>M3HNE5</accession>
<dbReference type="EMBL" id="AKWO02000074">
    <property type="protein sequence ID" value="EMF99169.1"/>
    <property type="molecule type" value="Genomic_DNA"/>
</dbReference>
<dbReference type="GO" id="GO:0006284">
    <property type="term" value="P:base-excision repair"/>
    <property type="evidence" value="ECO:0007669"/>
    <property type="project" value="InterPro"/>
</dbReference>
<dbReference type="PANTHER" id="PTHR42944:SF1">
    <property type="entry name" value="ADENINE DNA GLYCOSYLASE"/>
    <property type="match status" value="1"/>
</dbReference>
<proteinExistence type="predicted"/>
<dbReference type="GO" id="GO:0034039">
    <property type="term" value="F:8-oxo-7,8-dihydroguanine DNA N-glycosylase activity"/>
    <property type="evidence" value="ECO:0007669"/>
    <property type="project" value="TreeGrafter"/>
</dbReference>
<dbReference type="InterPro" id="IPR044298">
    <property type="entry name" value="MIG/MutY"/>
</dbReference>
<dbReference type="GO" id="GO:0035485">
    <property type="term" value="F:adenine/guanine mispair binding"/>
    <property type="evidence" value="ECO:0007669"/>
    <property type="project" value="TreeGrafter"/>
</dbReference>
<dbReference type="PANTHER" id="PTHR42944">
    <property type="entry name" value="ADENINE DNA GLYCOSYLASE"/>
    <property type="match status" value="1"/>
</dbReference>